<sequence length="93" mass="10075">MPLMPAGSLVGIAIGVLVRAAASMVRAKGRVRIGNELYGFVNWVDFSICLCDDLFPKLVNLFGSKKDLVNRSSPVSGSFILDFLGTWVCIPDK</sequence>
<proteinExistence type="predicted"/>
<evidence type="ECO:0000256" key="1">
    <source>
        <dbReference type="SAM" id="SignalP"/>
    </source>
</evidence>
<reference evidence="2" key="2">
    <citation type="submission" date="2023-07" db="EMBL/GenBank/DDBJ databases">
        <authorList>
            <consortium name="Lawrence Berkeley National Laboratory"/>
            <person name="Haridas S."/>
            <person name="Hensen N."/>
            <person name="Bonometti L."/>
            <person name="Westerberg I."/>
            <person name="Brannstrom I.O."/>
            <person name="Guillou S."/>
            <person name="Cros-Aarteil S."/>
            <person name="Calhoun S."/>
            <person name="Kuo A."/>
            <person name="Mondo S."/>
            <person name="Pangilinan J."/>
            <person name="Riley R."/>
            <person name="LaButti K."/>
            <person name="Andreopoulos B."/>
            <person name="Lipzen A."/>
            <person name="Chen C."/>
            <person name="Yanf M."/>
            <person name="Daum C."/>
            <person name="Ng V."/>
            <person name="Clum A."/>
            <person name="Steindorff A."/>
            <person name="Ohm R."/>
            <person name="Martin F."/>
            <person name="Silar P."/>
            <person name="Natvig D."/>
            <person name="Lalanne C."/>
            <person name="Gautier V."/>
            <person name="Ament-velasquez S.L."/>
            <person name="Kruys A."/>
            <person name="Hutchinson M.I."/>
            <person name="Powell A.J."/>
            <person name="Barry K."/>
            <person name="Miller A.N."/>
            <person name="Grigoriev I.V."/>
            <person name="Debuchy R."/>
            <person name="Gladieux P."/>
            <person name="Thoren M.H."/>
            <person name="Johannesson H."/>
        </authorList>
    </citation>
    <scope>NUCLEOTIDE SEQUENCE</scope>
    <source>
        <strain evidence="2">FGSC 1904</strain>
    </source>
</reference>
<comment type="caution">
    <text evidence="2">The sequence shown here is derived from an EMBL/GenBank/DDBJ whole genome shotgun (WGS) entry which is preliminary data.</text>
</comment>
<dbReference type="AlphaFoldDB" id="A0AAE0NWF7"/>
<evidence type="ECO:0000313" key="2">
    <source>
        <dbReference type="EMBL" id="KAK3389058.1"/>
    </source>
</evidence>
<keyword evidence="1" id="KW-0732">Signal</keyword>
<dbReference type="EMBL" id="JAUTDP010000014">
    <property type="protein sequence ID" value="KAK3389058.1"/>
    <property type="molecule type" value="Genomic_DNA"/>
</dbReference>
<organism evidence="2 3">
    <name type="scientific">Sordaria brevicollis</name>
    <dbReference type="NCBI Taxonomy" id="83679"/>
    <lineage>
        <taxon>Eukaryota</taxon>
        <taxon>Fungi</taxon>
        <taxon>Dikarya</taxon>
        <taxon>Ascomycota</taxon>
        <taxon>Pezizomycotina</taxon>
        <taxon>Sordariomycetes</taxon>
        <taxon>Sordariomycetidae</taxon>
        <taxon>Sordariales</taxon>
        <taxon>Sordariaceae</taxon>
        <taxon>Sordaria</taxon>
    </lineage>
</organism>
<evidence type="ECO:0000313" key="3">
    <source>
        <dbReference type="Proteomes" id="UP001281003"/>
    </source>
</evidence>
<gene>
    <name evidence="2" type="ORF">B0T20DRAFT_425230</name>
</gene>
<dbReference type="Proteomes" id="UP001281003">
    <property type="component" value="Unassembled WGS sequence"/>
</dbReference>
<protein>
    <submittedName>
        <fullName evidence="2">Uncharacterized protein</fullName>
    </submittedName>
</protein>
<feature type="signal peptide" evidence="1">
    <location>
        <begin position="1"/>
        <end position="27"/>
    </location>
</feature>
<keyword evidence="3" id="KW-1185">Reference proteome</keyword>
<reference evidence="2" key="1">
    <citation type="journal article" date="2023" name="Mol. Phylogenet. Evol.">
        <title>Genome-scale phylogeny and comparative genomics of the fungal order Sordariales.</title>
        <authorList>
            <person name="Hensen N."/>
            <person name="Bonometti L."/>
            <person name="Westerberg I."/>
            <person name="Brannstrom I.O."/>
            <person name="Guillou S."/>
            <person name="Cros-Aarteil S."/>
            <person name="Calhoun S."/>
            <person name="Haridas S."/>
            <person name="Kuo A."/>
            <person name="Mondo S."/>
            <person name="Pangilinan J."/>
            <person name="Riley R."/>
            <person name="LaButti K."/>
            <person name="Andreopoulos B."/>
            <person name="Lipzen A."/>
            <person name="Chen C."/>
            <person name="Yan M."/>
            <person name="Daum C."/>
            <person name="Ng V."/>
            <person name="Clum A."/>
            <person name="Steindorff A."/>
            <person name="Ohm R.A."/>
            <person name="Martin F."/>
            <person name="Silar P."/>
            <person name="Natvig D.O."/>
            <person name="Lalanne C."/>
            <person name="Gautier V."/>
            <person name="Ament-Velasquez S.L."/>
            <person name="Kruys A."/>
            <person name="Hutchinson M.I."/>
            <person name="Powell A.J."/>
            <person name="Barry K."/>
            <person name="Miller A.N."/>
            <person name="Grigoriev I.V."/>
            <person name="Debuchy R."/>
            <person name="Gladieux P."/>
            <person name="Hiltunen Thoren M."/>
            <person name="Johannesson H."/>
        </authorList>
    </citation>
    <scope>NUCLEOTIDE SEQUENCE</scope>
    <source>
        <strain evidence="2">FGSC 1904</strain>
    </source>
</reference>
<feature type="chain" id="PRO_5041985146" evidence="1">
    <location>
        <begin position="28"/>
        <end position="93"/>
    </location>
</feature>
<name>A0AAE0NWF7_SORBR</name>
<accession>A0AAE0NWF7</accession>